<dbReference type="RefSeq" id="WP_354555506.1">
    <property type="nucleotide sequence ID" value="NZ_JBEPMB010000001.1"/>
</dbReference>
<evidence type="ECO:0000313" key="1">
    <source>
        <dbReference type="EMBL" id="MET3613005.1"/>
    </source>
</evidence>
<organism evidence="1 2">
    <name type="scientific">Rhizobium aquaticum</name>
    <dbReference type="NCBI Taxonomy" id="1549636"/>
    <lineage>
        <taxon>Bacteria</taxon>
        <taxon>Pseudomonadati</taxon>
        <taxon>Pseudomonadota</taxon>
        <taxon>Alphaproteobacteria</taxon>
        <taxon>Hyphomicrobiales</taxon>
        <taxon>Rhizobiaceae</taxon>
        <taxon>Rhizobium/Agrobacterium group</taxon>
        <taxon>Rhizobium</taxon>
    </lineage>
</organism>
<keyword evidence="1" id="KW-0238">DNA-binding</keyword>
<dbReference type="InterPro" id="IPR021558">
    <property type="entry name" value="MazE-like"/>
</dbReference>
<proteinExistence type="predicted"/>
<name>A0ABV2IWZ2_9HYPH</name>
<gene>
    <name evidence="1" type="ORF">ABID16_001310</name>
</gene>
<protein>
    <submittedName>
        <fullName evidence="1">DNA-binding LacI/PurR family transcriptional regulator</fullName>
    </submittedName>
</protein>
<sequence>MASGPARKSSREKVSEYRARLRAQGLRPVQIWVPDTRSEVFRAEALRQSRAVATSAYANDDQAFIEAISEFAEE</sequence>
<keyword evidence="2" id="KW-1185">Reference proteome</keyword>
<dbReference type="Proteomes" id="UP001549047">
    <property type="component" value="Unassembled WGS sequence"/>
</dbReference>
<dbReference type="EMBL" id="JBEPMB010000001">
    <property type="protein sequence ID" value="MET3613005.1"/>
    <property type="molecule type" value="Genomic_DNA"/>
</dbReference>
<reference evidence="1 2" key="1">
    <citation type="submission" date="2024-06" db="EMBL/GenBank/DDBJ databases">
        <title>Genomic Encyclopedia of Type Strains, Phase IV (KMG-IV): sequencing the most valuable type-strain genomes for metagenomic binning, comparative biology and taxonomic classification.</title>
        <authorList>
            <person name="Goeker M."/>
        </authorList>
    </citation>
    <scope>NUCLEOTIDE SEQUENCE [LARGE SCALE GENOMIC DNA]</scope>
    <source>
        <strain evidence="1 2">DSM 29780</strain>
    </source>
</reference>
<dbReference type="GO" id="GO:0003677">
    <property type="term" value="F:DNA binding"/>
    <property type="evidence" value="ECO:0007669"/>
    <property type="project" value="UniProtKB-KW"/>
</dbReference>
<comment type="caution">
    <text evidence="1">The sequence shown here is derived from an EMBL/GenBank/DDBJ whole genome shotgun (WGS) entry which is preliminary data.</text>
</comment>
<dbReference type="Pfam" id="PF11455">
    <property type="entry name" value="MazE-like"/>
    <property type="match status" value="1"/>
</dbReference>
<accession>A0ABV2IWZ2</accession>
<evidence type="ECO:0000313" key="2">
    <source>
        <dbReference type="Proteomes" id="UP001549047"/>
    </source>
</evidence>